<dbReference type="FunFam" id="3.40.50.720:FF:000178">
    <property type="entry name" value="Saccharopine dehydrogenase-like oxidoreductase"/>
    <property type="match status" value="1"/>
</dbReference>
<reference evidence="4" key="1">
    <citation type="submission" date="2022-12" db="EMBL/GenBank/DDBJ databases">
        <title>Genome assemblies of Blomia tropicalis.</title>
        <authorList>
            <person name="Cui Y."/>
        </authorList>
    </citation>
    <scope>NUCLEOTIDE SEQUENCE</scope>
    <source>
        <tissue evidence="4">Adult mites</tissue>
    </source>
</reference>
<name>A0A9Q0M482_BLOTA</name>
<dbReference type="OrthoDB" id="10268090at2759"/>
<evidence type="ECO:0000259" key="3">
    <source>
        <dbReference type="Pfam" id="PF03435"/>
    </source>
</evidence>
<comment type="caution">
    <text evidence="4">The sequence shown here is derived from an EMBL/GenBank/DDBJ whole genome shotgun (WGS) entry which is preliminary data.</text>
</comment>
<dbReference type="AlphaFoldDB" id="A0A9Q0M482"/>
<dbReference type="GO" id="GO:0005811">
    <property type="term" value="C:lipid droplet"/>
    <property type="evidence" value="ECO:0007669"/>
    <property type="project" value="TreeGrafter"/>
</dbReference>
<feature type="domain" description="Saccharopine dehydrogenase NADP binding" evidence="3">
    <location>
        <begin position="11"/>
        <end position="148"/>
    </location>
</feature>
<dbReference type="EMBL" id="JAPWDV010000003">
    <property type="protein sequence ID" value="KAJ6217232.1"/>
    <property type="molecule type" value="Genomic_DNA"/>
</dbReference>
<dbReference type="InterPro" id="IPR051276">
    <property type="entry name" value="Saccharopine_DH-like_oxidrdct"/>
</dbReference>
<dbReference type="PANTHER" id="PTHR12286:SF5">
    <property type="entry name" value="SACCHAROPINE DEHYDROGENASE-LIKE OXIDOREDUCTASE"/>
    <property type="match status" value="1"/>
</dbReference>
<dbReference type="GO" id="GO:0009247">
    <property type="term" value="P:glycolipid biosynthetic process"/>
    <property type="evidence" value="ECO:0007669"/>
    <property type="project" value="TreeGrafter"/>
</dbReference>
<keyword evidence="5" id="KW-1185">Reference proteome</keyword>
<dbReference type="Gene3D" id="3.40.50.720">
    <property type="entry name" value="NAD(P)-binding Rossmann-like Domain"/>
    <property type="match status" value="1"/>
</dbReference>
<evidence type="ECO:0000256" key="2">
    <source>
        <dbReference type="SAM" id="Phobius"/>
    </source>
</evidence>
<dbReference type="Proteomes" id="UP001142055">
    <property type="component" value="Chromosome 3"/>
</dbReference>
<proteinExistence type="inferred from homology"/>
<evidence type="ECO:0000256" key="1">
    <source>
        <dbReference type="ARBA" id="ARBA00038048"/>
    </source>
</evidence>
<feature type="transmembrane region" description="Helical" evidence="2">
    <location>
        <begin position="286"/>
        <end position="305"/>
    </location>
</feature>
<dbReference type="InterPro" id="IPR005097">
    <property type="entry name" value="Sacchrp_dh_NADP-bd"/>
</dbReference>
<dbReference type="GO" id="GO:0005739">
    <property type="term" value="C:mitochondrion"/>
    <property type="evidence" value="ECO:0007669"/>
    <property type="project" value="TreeGrafter"/>
</dbReference>
<organism evidence="4 5">
    <name type="scientific">Blomia tropicalis</name>
    <name type="common">Mite</name>
    <dbReference type="NCBI Taxonomy" id="40697"/>
    <lineage>
        <taxon>Eukaryota</taxon>
        <taxon>Metazoa</taxon>
        <taxon>Ecdysozoa</taxon>
        <taxon>Arthropoda</taxon>
        <taxon>Chelicerata</taxon>
        <taxon>Arachnida</taxon>
        <taxon>Acari</taxon>
        <taxon>Acariformes</taxon>
        <taxon>Sarcoptiformes</taxon>
        <taxon>Astigmata</taxon>
        <taxon>Glycyphagoidea</taxon>
        <taxon>Echimyopodidae</taxon>
        <taxon>Blomia</taxon>
    </lineage>
</organism>
<accession>A0A9Q0M482</accession>
<dbReference type="Pfam" id="PF03435">
    <property type="entry name" value="Sacchrp_dh_NADP"/>
    <property type="match status" value="1"/>
</dbReference>
<dbReference type="GO" id="GO:0005886">
    <property type="term" value="C:plasma membrane"/>
    <property type="evidence" value="ECO:0007669"/>
    <property type="project" value="TreeGrafter"/>
</dbReference>
<evidence type="ECO:0000313" key="4">
    <source>
        <dbReference type="EMBL" id="KAJ6217232.1"/>
    </source>
</evidence>
<gene>
    <name evidence="4" type="ORF">RDWZM_008389</name>
</gene>
<comment type="similarity">
    <text evidence="1">Belongs to the saccharopine dehydrogenase family.</text>
</comment>
<dbReference type="OMA" id="MQLRYHD"/>
<keyword evidence="2" id="KW-0472">Membrane</keyword>
<dbReference type="PANTHER" id="PTHR12286">
    <property type="entry name" value="SACCHAROPINE DEHYDROGENASE-LIKE OXIDOREDUCTASE"/>
    <property type="match status" value="1"/>
</dbReference>
<dbReference type="InterPro" id="IPR036291">
    <property type="entry name" value="NAD(P)-bd_dom_sf"/>
</dbReference>
<protein>
    <recommendedName>
        <fullName evidence="3">Saccharopine dehydrogenase NADP binding domain-containing protein</fullName>
    </recommendedName>
</protein>
<evidence type="ECO:0000313" key="5">
    <source>
        <dbReference type="Proteomes" id="UP001142055"/>
    </source>
</evidence>
<sequence>MASTNREFDLIIFGATGFTGYFIVRELLVSIRDKPGEYRDLKWAVCGRNESKLLEVLKNVGNELDQDLTNVPKVIADVKDQKSITDMAERTKLVINAVGPYRFYGKPVAEACVNAGTHHIDISGEPQYIEDVQVDLYSKALEKGILVISTCGWDSIPCDIGVDFLKKNFDGKLHSVETFMRTKAGPDGYKINFGTLQSAIYGFAHSDELKSIRRRLYSQVLTKKLPRSRIRLDRIKLPFTRPQLSGWHMEFPGSDRSVVQRTQYYNFEHFSERPVQIQTYFTVPNFFYVIGTIFMSMIFALLSIFSPGRSLLERFPAFFTFGLFSKDGPSRQQIESTRFSLTLIGKGWSNHGGDGGPETEPEREFDKTVQVQVNGRDPGYKATATCIVQSGLTILYDRDQMPSGGVLTPASAFRNTKLIQRLQERELTFEVVSS</sequence>
<keyword evidence="2" id="KW-0812">Transmembrane</keyword>
<keyword evidence="2" id="KW-1133">Transmembrane helix</keyword>
<dbReference type="SUPFAM" id="SSF51735">
    <property type="entry name" value="NAD(P)-binding Rossmann-fold domains"/>
    <property type="match status" value="1"/>
</dbReference>